<evidence type="ECO:0000256" key="5">
    <source>
        <dbReference type="ARBA" id="ARBA00022741"/>
    </source>
</evidence>
<dbReference type="InterPro" id="IPR013563">
    <property type="entry name" value="Oligopep_ABC_C"/>
</dbReference>
<proteinExistence type="inferred from homology"/>
<dbReference type="SMART" id="SM00382">
    <property type="entry name" value="AAA"/>
    <property type="match status" value="1"/>
</dbReference>
<comment type="function">
    <text evidence="8">Involved in beta-(1--&gt;2)glucan export. Transmembrane domains (TMD) form a pore in the inner membrane and the ATP-binding domain (NBD) is responsible for energy generation.</text>
</comment>
<name>A0AAE7TLN4_9BRAD</name>
<evidence type="ECO:0000256" key="6">
    <source>
        <dbReference type="ARBA" id="ARBA00022840"/>
    </source>
</evidence>
<evidence type="ECO:0000256" key="8">
    <source>
        <dbReference type="ARBA" id="ARBA00024722"/>
    </source>
</evidence>
<reference evidence="10 11" key="1">
    <citation type="submission" date="2018-06" db="EMBL/GenBank/DDBJ databases">
        <title>Comparative genomics of Bradyrhizobium nodulating Arachidis hypogaea.</title>
        <authorList>
            <person name="Li Y."/>
        </authorList>
    </citation>
    <scope>NUCLEOTIDE SEQUENCE [LARGE SCALE GENOMIC DNA]</scope>
    <source>
        <strain evidence="10 11">CCBAU 051107</strain>
    </source>
</reference>
<dbReference type="InterPro" id="IPR027417">
    <property type="entry name" value="P-loop_NTPase"/>
</dbReference>
<dbReference type="InterPro" id="IPR050388">
    <property type="entry name" value="ABC_Ni/Peptide_Import"/>
</dbReference>
<dbReference type="PANTHER" id="PTHR43297:SF2">
    <property type="entry name" value="DIPEPTIDE TRANSPORT ATP-BINDING PROTEIN DPPD"/>
    <property type="match status" value="1"/>
</dbReference>
<dbReference type="GO" id="GO:0005886">
    <property type="term" value="C:plasma membrane"/>
    <property type="evidence" value="ECO:0007669"/>
    <property type="project" value="UniProtKB-SubCell"/>
</dbReference>
<comment type="subcellular location">
    <subcellularLocation>
        <location evidence="1">Cell inner membrane</location>
        <topology evidence="1">Peripheral membrane protein</topology>
    </subcellularLocation>
</comment>
<evidence type="ECO:0000313" key="11">
    <source>
        <dbReference type="Proteomes" id="UP000594015"/>
    </source>
</evidence>
<evidence type="ECO:0000256" key="4">
    <source>
        <dbReference type="ARBA" id="ARBA00022475"/>
    </source>
</evidence>
<keyword evidence="6 10" id="KW-0067">ATP-binding</keyword>
<accession>A0AAE7TLN4</accession>
<evidence type="ECO:0000256" key="2">
    <source>
        <dbReference type="ARBA" id="ARBA00005417"/>
    </source>
</evidence>
<dbReference type="Pfam" id="PF00005">
    <property type="entry name" value="ABC_tran"/>
    <property type="match status" value="1"/>
</dbReference>
<evidence type="ECO:0000259" key="9">
    <source>
        <dbReference type="PROSITE" id="PS50893"/>
    </source>
</evidence>
<organism evidence="10 11">
    <name type="scientific">Bradyrhizobium arachidis</name>
    <dbReference type="NCBI Taxonomy" id="858423"/>
    <lineage>
        <taxon>Bacteria</taxon>
        <taxon>Pseudomonadati</taxon>
        <taxon>Pseudomonadota</taxon>
        <taxon>Alphaproteobacteria</taxon>
        <taxon>Hyphomicrobiales</taxon>
        <taxon>Nitrobacteraceae</taxon>
        <taxon>Bradyrhizobium</taxon>
    </lineage>
</organism>
<keyword evidence="4" id="KW-1003">Cell membrane</keyword>
<dbReference type="InterPro" id="IPR003439">
    <property type="entry name" value="ABC_transporter-like_ATP-bd"/>
</dbReference>
<comment type="similarity">
    <text evidence="2">Belongs to the ABC transporter superfamily.</text>
</comment>
<dbReference type="Gene3D" id="3.40.50.300">
    <property type="entry name" value="P-loop containing nucleotide triphosphate hydrolases"/>
    <property type="match status" value="1"/>
</dbReference>
<dbReference type="Pfam" id="PF08352">
    <property type="entry name" value="oligo_HPY"/>
    <property type="match status" value="1"/>
</dbReference>
<protein>
    <submittedName>
        <fullName evidence="10">ABC transporter ATP-binding protein</fullName>
    </submittedName>
</protein>
<evidence type="ECO:0000256" key="7">
    <source>
        <dbReference type="ARBA" id="ARBA00023136"/>
    </source>
</evidence>
<dbReference type="Proteomes" id="UP000594015">
    <property type="component" value="Chromosome"/>
</dbReference>
<dbReference type="GO" id="GO:0055085">
    <property type="term" value="P:transmembrane transport"/>
    <property type="evidence" value="ECO:0007669"/>
    <property type="project" value="UniProtKB-ARBA"/>
</dbReference>
<dbReference type="InterPro" id="IPR003593">
    <property type="entry name" value="AAA+_ATPase"/>
</dbReference>
<evidence type="ECO:0000256" key="3">
    <source>
        <dbReference type="ARBA" id="ARBA00022448"/>
    </source>
</evidence>
<dbReference type="FunFam" id="3.40.50.300:FF:000016">
    <property type="entry name" value="Oligopeptide ABC transporter ATP-binding component"/>
    <property type="match status" value="1"/>
</dbReference>
<sequence length="341" mass="37231">MLEVANLDITLRRGRTLLPAVADLSFAIARGETLAIVGESGCGKSISMLSLLGLLPRRDWEVRGRALFDGADLIALPDKELRRIRGNRIGFIFQDAMAAFNPVLPIGLQIAEVLTSHSSISFAAAEKRAVELLALTHVPDPHRRVHDYPHQLSGGLRQRAMIAMALACDPRLLIADEPTTALDVTIQAQILDLLLEIQRERQMALILITHDLGVVANMADRVLVMYAGRKVEEQPVDTLITAPTHPYTRGLLAVRPRLGRESNRQNRLAAIQGAVPALGAWPDGCAFAPRCPSAESRCRVSRPLPIHFESLTLSCHVVADERRGVHSKDVSGAAEVAYESN</sequence>
<dbReference type="AlphaFoldDB" id="A0AAE7TLN4"/>
<dbReference type="EMBL" id="CP030050">
    <property type="protein sequence ID" value="QOZ73343.1"/>
    <property type="molecule type" value="Genomic_DNA"/>
</dbReference>
<dbReference type="GO" id="GO:0005524">
    <property type="term" value="F:ATP binding"/>
    <property type="evidence" value="ECO:0007669"/>
    <property type="project" value="UniProtKB-KW"/>
</dbReference>
<dbReference type="GO" id="GO:0015833">
    <property type="term" value="P:peptide transport"/>
    <property type="evidence" value="ECO:0007669"/>
    <property type="project" value="InterPro"/>
</dbReference>
<keyword evidence="7" id="KW-0472">Membrane</keyword>
<feature type="domain" description="ABC transporter" evidence="9">
    <location>
        <begin position="4"/>
        <end position="252"/>
    </location>
</feature>
<keyword evidence="5" id="KW-0547">Nucleotide-binding</keyword>
<dbReference type="SUPFAM" id="SSF52540">
    <property type="entry name" value="P-loop containing nucleoside triphosphate hydrolases"/>
    <property type="match status" value="1"/>
</dbReference>
<dbReference type="PROSITE" id="PS50893">
    <property type="entry name" value="ABC_TRANSPORTER_2"/>
    <property type="match status" value="1"/>
</dbReference>
<dbReference type="NCBIfam" id="TIGR01727">
    <property type="entry name" value="oligo_HPY"/>
    <property type="match status" value="1"/>
</dbReference>
<gene>
    <name evidence="10" type="ORF">WN72_14060</name>
</gene>
<keyword evidence="3" id="KW-0813">Transport</keyword>
<evidence type="ECO:0000313" key="10">
    <source>
        <dbReference type="EMBL" id="QOZ73343.1"/>
    </source>
</evidence>
<dbReference type="GO" id="GO:0016887">
    <property type="term" value="F:ATP hydrolysis activity"/>
    <property type="evidence" value="ECO:0007669"/>
    <property type="project" value="InterPro"/>
</dbReference>
<evidence type="ECO:0000256" key="1">
    <source>
        <dbReference type="ARBA" id="ARBA00004417"/>
    </source>
</evidence>
<dbReference type="KEGG" id="barh:WN72_14060"/>
<dbReference type="CDD" id="cd03257">
    <property type="entry name" value="ABC_NikE_OppD_transporters"/>
    <property type="match status" value="1"/>
</dbReference>
<dbReference type="PANTHER" id="PTHR43297">
    <property type="entry name" value="OLIGOPEPTIDE TRANSPORT ATP-BINDING PROTEIN APPD"/>
    <property type="match status" value="1"/>
</dbReference>